<accession>A0A162CN47</accession>
<proteinExistence type="predicted"/>
<protein>
    <submittedName>
        <fullName evidence="3">Uncharacterized protein</fullName>
    </submittedName>
</protein>
<feature type="compositionally biased region" description="Polar residues" evidence="1">
    <location>
        <begin position="71"/>
        <end position="83"/>
    </location>
</feature>
<evidence type="ECO:0000256" key="2">
    <source>
        <dbReference type="SAM" id="SignalP"/>
    </source>
</evidence>
<evidence type="ECO:0000313" key="4">
    <source>
        <dbReference type="Proteomes" id="UP000076858"/>
    </source>
</evidence>
<reference evidence="3 4" key="1">
    <citation type="submission" date="2016-03" db="EMBL/GenBank/DDBJ databases">
        <title>EvidentialGene: Evidence-directed Construction of Genes on Genomes.</title>
        <authorList>
            <person name="Gilbert D.G."/>
            <person name="Choi J.-H."/>
            <person name="Mockaitis K."/>
            <person name="Colbourne J."/>
            <person name="Pfrender M."/>
        </authorList>
    </citation>
    <scope>NUCLEOTIDE SEQUENCE [LARGE SCALE GENOMIC DNA]</scope>
    <source>
        <strain evidence="3 4">Xinb3</strain>
        <tissue evidence="3">Complete organism</tissue>
    </source>
</reference>
<feature type="signal peptide" evidence="2">
    <location>
        <begin position="1"/>
        <end position="20"/>
    </location>
</feature>
<feature type="compositionally biased region" description="Low complexity" evidence="1">
    <location>
        <begin position="97"/>
        <end position="114"/>
    </location>
</feature>
<keyword evidence="4" id="KW-1185">Reference proteome</keyword>
<dbReference type="OrthoDB" id="6354321at2759"/>
<feature type="region of interest" description="Disordered" evidence="1">
    <location>
        <begin position="169"/>
        <end position="246"/>
    </location>
</feature>
<evidence type="ECO:0000256" key="1">
    <source>
        <dbReference type="SAM" id="MobiDB-lite"/>
    </source>
</evidence>
<name>A0A162CN47_9CRUS</name>
<gene>
    <name evidence="3" type="ORF">APZ42_020154</name>
</gene>
<dbReference type="AlphaFoldDB" id="A0A162CN47"/>
<feature type="compositionally biased region" description="Low complexity" evidence="1">
    <location>
        <begin position="170"/>
        <end position="183"/>
    </location>
</feature>
<feature type="region of interest" description="Disordered" evidence="1">
    <location>
        <begin position="71"/>
        <end position="125"/>
    </location>
</feature>
<sequence length="266" mass="28212">MCIKLSIMVLLLSIAYSVLGASVAVNVTDAEMSDNNSTLLNSTMTANASDNILKARQIDLLQLNVSDSSLNSTGNSTHLNASSLMDERESGDEGIVLDSNTSSETSNSSDVELSPELNSTVANTMKVDNITTRDVAVDGTHSDSNSTNNGTANPWSALPLFRNLNSTLHNSSLRNSSDSSNSSQTTRDIESPENLVESSADEDLFDDGNSSNGTEKADHLLDDSSDDVLEDEGEDDETGSTKKPCTTVSCFISRGCSDTSCSQEDN</sequence>
<comment type="caution">
    <text evidence="3">The sequence shown here is derived from an EMBL/GenBank/DDBJ whole genome shotgun (WGS) entry which is preliminary data.</text>
</comment>
<feature type="compositionally biased region" description="Acidic residues" evidence="1">
    <location>
        <begin position="223"/>
        <end position="238"/>
    </location>
</feature>
<dbReference type="EMBL" id="LRGB01000944">
    <property type="protein sequence ID" value="KZS14806.1"/>
    <property type="molecule type" value="Genomic_DNA"/>
</dbReference>
<feature type="chain" id="PRO_5007832743" evidence="2">
    <location>
        <begin position="21"/>
        <end position="266"/>
    </location>
</feature>
<evidence type="ECO:0000313" key="3">
    <source>
        <dbReference type="EMBL" id="KZS14806.1"/>
    </source>
</evidence>
<dbReference type="Proteomes" id="UP000076858">
    <property type="component" value="Unassembled WGS sequence"/>
</dbReference>
<organism evidence="3 4">
    <name type="scientific">Daphnia magna</name>
    <dbReference type="NCBI Taxonomy" id="35525"/>
    <lineage>
        <taxon>Eukaryota</taxon>
        <taxon>Metazoa</taxon>
        <taxon>Ecdysozoa</taxon>
        <taxon>Arthropoda</taxon>
        <taxon>Crustacea</taxon>
        <taxon>Branchiopoda</taxon>
        <taxon>Diplostraca</taxon>
        <taxon>Cladocera</taxon>
        <taxon>Anomopoda</taxon>
        <taxon>Daphniidae</taxon>
        <taxon>Daphnia</taxon>
    </lineage>
</organism>
<keyword evidence="2" id="KW-0732">Signal</keyword>